<evidence type="ECO:0000259" key="19">
    <source>
        <dbReference type="PROSITE" id="PS50234"/>
    </source>
</evidence>
<dbReference type="GO" id="GO:0031527">
    <property type="term" value="C:filopodium membrane"/>
    <property type="evidence" value="ECO:0007669"/>
    <property type="project" value="UniProtKB-SubCell"/>
</dbReference>
<feature type="transmembrane region" description="Helical" evidence="18">
    <location>
        <begin position="431"/>
        <end position="452"/>
    </location>
</feature>
<dbReference type="PANTHER" id="PTHR16059">
    <property type="entry name" value="ANTHRAX TOXIN RECEPTOR"/>
    <property type="match status" value="1"/>
</dbReference>
<accession>A0A8C2DJ95</accession>
<evidence type="ECO:0000256" key="14">
    <source>
        <dbReference type="ARBA" id="ARBA00060395"/>
    </source>
</evidence>
<evidence type="ECO:0000256" key="11">
    <source>
        <dbReference type="ARBA" id="ARBA00023180"/>
    </source>
</evidence>
<dbReference type="SMART" id="SM00327">
    <property type="entry name" value="VWA"/>
    <property type="match status" value="1"/>
</dbReference>
<evidence type="ECO:0000256" key="3">
    <source>
        <dbReference type="ARBA" id="ARBA00022553"/>
    </source>
</evidence>
<evidence type="ECO:0000313" key="21">
    <source>
        <dbReference type="Proteomes" id="UP000694701"/>
    </source>
</evidence>
<keyword evidence="7 18" id="KW-1133">Transmembrane helix</keyword>
<evidence type="ECO:0000256" key="10">
    <source>
        <dbReference type="ARBA" id="ARBA00023170"/>
    </source>
</evidence>
<keyword evidence="9" id="KW-1015">Disulfide bond</keyword>
<dbReference type="Ensembl" id="ENSCCRT00020030302.1">
    <property type="protein sequence ID" value="ENSCCRP00020027653.1"/>
    <property type="gene ID" value="ENSCCRG00020011394.1"/>
</dbReference>
<evidence type="ECO:0000256" key="13">
    <source>
        <dbReference type="ARBA" id="ARBA00060389"/>
    </source>
</evidence>
<dbReference type="PROSITE" id="PS50234">
    <property type="entry name" value="VWFA"/>
    <property type="match status" value="1"/>
</dbReference>
<dbReference type="CDD" id="cd01474">
    <property type="entry name" value="vWA_ATR"/>
    <property type="match status" value="1"/>
</dbReference>
<evidence type="ECO:0000256" key="17">
    <source>
        <dbReference type="ARBA" id="ARBA00093334"/>
    </source>
</evidence>
<evidence type="ECO:0000256" key="15">
    <source>
        <dbReference type="ARBA" id="ARBA00061894"/>
    </source>
</evidence>
<evidence type="ECO:0000256" key="7">
    <source>
        <dbReference type="ARBA" id="ARBA00022989"/>
    </source>
</evidence>
<keyword evidence="10" id="KW-0675">Receptor</keyword>
<dbReference type="SUPFAM" id="SSF53300">
    <property type="entry name" value="vWA-like"/>
    <property type="match status" value="1"/>
</dbReference>
<dbReference type="Pfam" id="PF05586">
    <property type="entry name" value="Ant_C"/>
    <property type="match status" value="1"/>
</dbReference>
<dbReference type="AlphaFoldDB" id="A0A8C2DJ95"/>
<dbReference type="FunFam" id="3.40.50.410:FF:000017">
    <property type="entry name" value="Anthrax toxin receptor 1"/>
    <property type="match status" value="1"/>
</dbReference>
<dbReference type="Proteomes" id="UP000694701">
    <property type="component" value="Unplaced"/>
</dbReference>
<evidence type="ECO:0000256" key="16">
    <source>
        <dbReference type="ARBA" id="ARBA00068139"/>
    </source>
</evidence>
<keyword evidence="2" id="KW-1003">Cell membrane</keyword>
<evidence type="ECO:0000256" key="5">
    <source>
        <dbReference type="ARBA" id="ARBA00022723"/>
    </source>
</evidence>
<feature type="domain" description="VWFA" evidence="19">
    <location>
        <begin position="1"/>
        <end position="172"/>
    </location>
</feature>
<keyword evidence="12" id="KW-0966">Cell projection</keyword>
<evidence type="ECO:0000256" key="8">
    <source>
        <dbReference type="ARBA" id="ARBA00023136"/>
    </source>
</evidence>
<evidence type="ECO:0000256" key="9">
    <source>
        <dbReference type="ARBA" id="ARBA00023157"/>
    </source>
</evidence>
<comment type="subcellular location">
    <subcellularLocation>
        <location evidence="14">Cell projection</location>
        <location evidence="14">Filopodium membrane</location>
        <topology evidence="14">Single-pass type I membrane protein</topology>
    </subcellularLocation>
    <subcellularLocation>
        <location evidence="13">Cell projection</location>
        <location evidence="13">Lamellipodium membrane</location>
        <topology evidence="13">Single-pass type I membrane protein</topology>
    </subcellularLocation>
</comment>
<dbReference type="InterPro" id="IPR008400">
    <property type="entry name" value="Anthrax_toxin_rcpt_extracel"/>
</dbReference>
<dbReference type="GO" id="GO:0009986">
    <property type="term" value="C:cell surface"/>
    <property type="evidence" value="ECO:0007669"/>
    <property type="project" value="TreeGrafter"/>
</dbReference>
<reference evidence="20" key="1">
    <citation type="submission" date="2025-08" db="UniProtKB">
        <authorList>
            <consortium name="Ensembl"/>
        </authorList>
    </citation>
    <scope>IDENTIFICATION</scope>
</reference>
<comment type="function">
    <text evidence="17">Plays a role in cell attachment and migration. Interacts with extracellular matrix proteins and with the actin cytoskeleton and thereby plays an important role in normal extracellular matrix (ECM) homeostasis. Mediates adhesion of cells to type 1 collagen and gelatin, reorganization of the actin cytoskeleton and promotes cell spreading. Plays a role in the angiogenic response of cultured umbilical vein endothelial cells. May also act as a receptor for PLAU. Upon ligand binding, stimulates the phosphorylation of EGFR and ERK1/2.</text>
</comment>
<name>A0A8C2DJ95_CYPCA</name>
<evidence type="ECO:0000256" key="6">
    <source>
        <dbReference type="ARBA" id="ARBA00022729"/>
    </source>
</evidence>
<evidence type="ECO:0000256" key="4">
    <source>
        <dbReference type="ARBA" id="ARBA00022692"/>
    </source>
</evidence>
<dbReference type="InterPro" id="IPR002035">
    <property type="entry name" value="VWF_A"/>
</dbReference>
<evidence type="ECO:0000313" key="20">
    <source>
        <dbReference type="Ensembl" id="ENSCCRP00020027653.1"/>
    </source>
</evidence>
<keyword evidence="11" id="KW-0325">Glycoprotein</keyword>
<dbReference type="GO" id="GO:0031258">
    <property type="term" value="C:lamellipodium membrane"/>
    <property type="evidence" value="ECO:0007669"/>
    <property type="project" value="UniProtKB-SubCell"/>
</dbReference>
<feature type="transmembrane region" description="Helical" evidence="18">
    <location>
        <begin position="279"/>
        <end position="300"/>
    </location>
</feature>
<dbReference type="GO" id="GO:0046872">
    <property type="term" value="F:metal ion binding"/>
    <property type="evidence" value="ECO:0007669"/>
    <property type="project" value="UniProtKB-KW"/>
</dbReference>
<dbReference type="InterPro" id="IPR008399">
    <property type="entry name" value="Anthrax_toxin_rcpt_C"/>
</dbReference>
<evidence type="ECO:0000256" key="18">
    <source>
        <dbReference type="SAM" id="Phobius"/>
    </source>
</evidence>
<dbReference type="GO" id="GO:0004888">
    <property type="term" value="F:transmembrane signaling receptor activity"/>
    <property type="evidence" value="ECO:0007669"/>
    <property type="project" value="TreeGrafter"/>
</dbReference>
<keyword evidence="3" id="KW-0597">Phosphoprotein</keyword>
<keyword evidence="4 18" id="KW-0812">Transmembrane</keyword>
<dbReference type="Pfam" id="PF00092">
    <property type="entry name" value="VWA"/>
    <property type="match status" value="1"/>
</dbReference>
<sequence>HSVRQLFLSGSVQHHWNEIYNFVEHLAHKFISPQLRMSFIVFSDQGNILMRLTEDREQIRKGLEELEKVRPGGDTFMHEGLLRASEQIYYGNTEGYRTASVIIALTDGELHEDLFYYAEREANRSRSLGASVYCVGVKDFNETQLAKIADSKDHVFPVNDGFEALQGVIGSILKKSCIEILAAEPSSICAGEAFQVVVRGNGFLHARNVDKVLCSFRINDTLTRMVKPLVVEDRYLLCPAPVLQEEGTAASLYVSMNEGLSFISSSVTITTVSCSDGTILAIALLIVMLLLILALLWWFWPLCCTVDDEEDGTPKKKWPTVDASYYGGRGVGGIKRMEVRWGEKGSTEEGAKLEKAKNARVKMPEQEFEAPPARILNNGMRKPPGPRKWYSPIKGKLDALWVLLKKGYDRVSIMRPQPGDKSRLKSVINGITCYAIIIEARISIIIILWNFFFV</sequence>
<keyword evidence="5" id="KW-0479">Metal-binding</keyword>
<dbReference type="PANTHER" id="PTHR16059:SF11">
    <property type="entry name" value="ANTHRAX TOXIN RECEPTOR 1"/>
    <property type="match status" value="1"/>
</dbReference>
<dbReference type="Gene3D" id="3.40.50.410">
    <property type="entry name" value="von Willebrand factor, type A domain"/>
    <property type="match status" value="1"/>
</dbReference>
<evidence type="ECO:0000256" key="12">
    <source>
        <dbReference type="ARBA" id="ARBA00023273"/>
    </source>
</evidence>
<comment type="subunit">
    <text evidence="15">Interacts with gelatin and type 1 collagen. Interacts with the actin cytoskeleton.</text>
</comment>
<proteinExistence type="inferred from homology"/>
<dbReference type="Pfam" id="PF05587">
    <property type="entry name" value="Anth_Ig"/>
    <property type="match status" value="1"/>
</dbReference>
<organism evidence="20 21">
    <name type="scientific">Cyprinus carpio</name>
    <name type="common">Common carp</name>
    <dbReference type="NCBI Taxonomy" id="7962"/>
    <lineage>
        <taxon>Eukaryota</taxon>
        <taxon>Metazoa</taxon>
        <taxon>Chordata</taxon>
        <taxon>Craniata</taxon>
        <taxon>Vertebrata</taxon>
        <taxon>Euteleostomi</taxon>
        <taxon>Actinopterygii</taxon>
        <taxon>Neopterygii</taxon>
        <taxon>Teleostei</taxon>
        <taxon>Ostariophysi</taxon>
        <taxon>Cypriniformes</taxon>
        <taxon>Cyprinidae</taxon>
        <taxon>Cyprininae</taxon>
        <taxon>Cyprinus</taxon>
    </lineage>
</organism>
<comment type="similarity">
    <text evidence="1">Belongs to the ATR family.</text>
</comment>
<evidence type="ECO:0000256" key="1">
    <source>
        <dbReference type="ARBA" id="ARBA00008095"/>
    </source>
</evidence>
<dbReference type="InterPro" id="IPR036465">
    <property type="entry name" value="vWFA_dom_sf"/>
</dbReference>
<protein>
    <recommendedName>
        <fullName evidence="16">Anthrax toxin receptor 1</fullName>
    </recommendedName>
</protein>
<evidence type="ECO:0000256" key="2">
    <source>
        <dbReference type="ARBA" id="ARBA00022475"/>
    </source>
</evidence>
<keyword evidence="6" id="KW-0732">Signal</keyword>
<keyword evidence="8 18" id="KW-0472">Membrane</keyword>